<dbReference type="AlphaFoldDB" id="A0A7R8VH41"/>
<feature type="domain" description="Mon2 C-terminal" evidence="1">
    <location>
        <begin position="5"/>
        <end position="150"/>
    </location>
</feature>
<dbReference type="EMBL" id="OA566157">
    <property type="protein sequence ID" value="CAD7198374.1"/>
    <property type="molecule type" value="Genomic_DNA"/>
</dbReference>
<gene>
    <name evidence="2" type="ORF">TDIB3V08_LOCUS4655</name>
</gene>
<evidence type="ECO:0000259" key="1">
    <source>
        <dbReference type="Pfam" id="PF16206"/>
    </source>
</evidence>
<evidence type="ECO:0000313" key="2">
    <source>
        <dbReference type="EMBL" id="CAD7198374.1"/>
    </source>
</evidence>
<reference evidence="2" key="1">
    <citation type="submission" date="2020-11" db="EMBL/GenBank/DDBJ databases">
        <authorList>
            <person name="Tran Van P."/>
        </authorList>
    </citation>
    <scope>NUCLEOTIDE SEQUENCE</scope>
</reference>
<name>A0A7R8VH41_TIMDO</name>
<accession>A0A7R8VH41</accession>
<organism evidence="2">
    <name type="scientific">Timema douglasi</name>
    <name type="common">Walking stick</name>
    <dbReference type="NCBI Taxonomy" id="61478"/>
    <lineage>
        <taxon>Eukaryota</taxon>
        <taxon>Metazoa</taxon>
        <taxon>Ecdysozoa</taxon>
        <taxon>Arthropoda</taxon>
        <taxon>Hexapoda</taxon>
        <taxon>Insecta</taxon>
        <taxon>Pterygota</taxon>
        <taxon>Neoptera</taxon>
        <taxon>Polyneoptera</taxon>
        <taxon>Phasmatodea</taxon>
        <taxon>Timematodea</taxon>
        <taxon>Timematoidea</taxon>
        <taxon>Timematidae</taxon>
        <taxon>Timema</taxon>
    </lineage>
</organism>
<sequence length="180" mass="19986">MGIFLTTRFTPSDLQKLCNVLQNTVAVPVHGEASPFIIPLTDVVLTQLQDGVVHCMKLLEKEALAGPNNMKTMISPTFHQLLEFSKFACEAPPYGNIDSKSVSQFDWVAVNYVPFGEKALTMVVNLYQRTASDMSVIQASILYSIINGSTFYVSLENKKKLPKIDAIAKKKKNVTINFLI</sequence>
<dbReference type="Pfam" id="PF16206">
    <property type="entry name" value="Mon2_C"/>
    <property type="match status" value="1"/>
</dbReference>
<dbReference type="InterPro" id="IPR032817">
    <property type="entry name" value="Mon2_C"/>
</dbReference>
<protein>
    <recommendedName>
        <fullName evidence="1">Mon2 C-terminal domain-containing protein</fullName>
    </recommendedName>
</protein>
<proteinExistence type="predicted"/>